<dbReference type="Proteomes" id="UP001154266">
    <property type="component" value="Unassembled WGS sequence"/>
</dbReference>
<sequence>MAQHLAKSGRALRVRTAVGGALTAGALLAAPVAVPAFTGVAHAEPAPDPSDVAGAISAAVNEATAAHNQRVAKAQNKIKNGILAQNPAKVKTGVGQIRESNKTYVVQVQGILRGSLAPAE</sequence>
<keyword evidence="1" id="KW-0732">Signal</keyword>
<evidence type="ECO:0000256" key="1">
    <source>
        <dbReference type="SAM" id="SignalP"/>
    </source>
</evidence>
<dbReference type="Proteomes" id="UP000466187">
    <property type="component" value="Chromosome"/>
</dbReference>
<evidence type="ECO:0000313" key="5">
    <source>
        <dbReference type="Proteomes" id="UP001154266"/>
    </source>
</evidence>
<reference evidence="2 4" key="1">
    <citation type="journal article" date="2019" name="Emerg. Microbes Infect.">
        <title>Comprehensive subspecies identification of 175 nontuberculous mycobacteria species based on 7547 genomic profiles.</title>
        <authorList>
            <person name="Matsumoto Y."/>
            <person name="Kinjo T."/>
            <person name="Motooka D."/>
            <person name="Nabeya D."/>
            <person name="Jung N."/>
            <person name="Uechi K."/>
            <person name="Horii T."/>
            <person name="Iida T."/>
            <person name="Fujita J."/>
            <person name="Nakamura S."/>
        </authorList>
    </citation>
    <scope>NUCLEOTIDE SEQUENCE [LARGE SCALE GENOMIC DNA]</scope>
    <source>
        <strain evidence="2 4">JCM 12688</strain>
    </source>
</reference>
<evidence type="ECO:0000313" key="4">
    <source>
        <dbReference type="Proteomes" id="UP000466187"/>
    </source>
</evidence>
<feature type="signal peptide" evidence="1">
    <location>
        <begin position="1"/>
        <end position="29"/>
    </location>
</feature>
<dbReference type="EMBL" id="JAKZMO010000004">
    <property type="protein sequence ID" value="MDG5482276.1"/>
    <property type="molecule type" value="Genomic_DNA"/>
</dbReference>
<gene>
    <name evidence="2" type="ORF">MGAD_47430</name>
    <name evidence="3" type="ORF">MNO81_05640</name>
</gene>
<dbReference type="EMBL" id="AP022608">
    <property type="protein sequence ID" value="BBZ20408.1"/>
    <property type="molecule type" value="Genomic_DNA"/>
</dbReference>
<accession>A0A7I7WWV9</accession>
<name>A0A7I7WWV9_MYCGU</name>
<reference evidence="3" key="3">
    <citation type="journal article" date="2023" name="Environ. Microbiol.">
        <title>The 2-methylpropene degradation pathway in Mycobacteriaceae family strains.</title>
        <authorList>
            <person name="Helbich S."/>
            <person name="Barrantes I."/>
            <person name="Dos Anjos Borges L.G."/>
            <person name="Pieper D.H."/>
            <person name="Vainshtein Y."/>
            <person name="Sohn K."/>
            <person name="Engesser K.H."/>
        </authorList>
    </citation>
    <scope>NUCLEOTIDE SEQUENCE</scope>
    <source>
        <strain evidence="3">IBE100</strain>
    </source>
</reference>
<dbReference type="AlphaFoldDB" id="A0A7I7WWV9"/>
<evidence type="ECO:0000313" key="3">
    <source>
        <dbReference type="EMBL" id="MDG5482276.1"/>
    </source>
</evidence>
<protein>
    <submittedName>
        <fullName evidence="2">Uncharacterized protein</fullName>
    </submittedName>
</protein>
<organism evidence="2 4">
    <name type="scientific">Mycolicibacterium gadium</name>
    <name type="common">Mycobacterium gadium</name>
    <dbReference type="NCBI Taxonomy" id="1794"/>
    <lineage>
        <taxon>Bacteria</taxon>
        <taxon>Bacillati</taxon>
        <taxon>Actinomycetota</taxon>
        <taxon>Actinomycetes</taxon>
        <taxon>Mycobacteriales</taxon>
        <taxon>Mycobacteriaceae</taxon>
        <taxon>Mycolicibacterium</taxon>
    </lineage>
</organism>
<dbReference type="RefSeq" id="WP_163689212.1">
    <property type="nucleotide sequence ID" value="NZ_AP022608.1"/>
</dbReference>
<keyword evidence="5" id="KW-1185">Reference proteome</keyword>
<feature type="chain" id="PRO_5038436116" evidence="1">
    <location>
        <begin position="30"/>
        <end position="120"/>
    </location>
</feature>
<reference evidence="2" key="2">
    <citation type="submission" date="2020-02" db="EMBL/GenBank/DDBJ databases">
        <authorList>
            <person name="Matsumoto Y."/>
            <person name="Motooka D."/>
            <person name="Nakamura S."/>
        </authorList>
    </citation>
    <scope>NUCLEOTIDE SEQUENCE</scope>
    <source>
        <strain evidence="2">JCM 12688</strain>
    </source>
</reference>
<dbReference type="KEGG" id="mgad:MGAD_47430"/>
<proteinExistence type="predicted"/>
<evidence type="ECO:0000313" key="2">
    <source>
        <dbReference type="EMBL" id="BBZ20408.1"/>
    </source>
</evidence>